<gene>
    <name evidence="2" type="ORF">J8C06_02305</name>
</gene>
<keyword evidence="3" id="KW-1185">Reference proteome</keyword>
<dbReference type="EMBL" id="CP072648">
    <property type="protein sequence ID" value="QUW03292.1"/>
    <property type="molecule type" value="Genomic_DNA"/>
</dbReference>
<name>A0ABX8B8M9_9BACT</name>
<keyword evidence="1" id="KW-0812">Transmembrane</keyword>
<evidence type="ECO:0000256" key="1">
    <source>
        <dbReference type="SAM" id="Phobius"/>
    </source>
</evidence>
<feature type="transmembrane region" description="Helical" evidence="1">
    <location>
        <begin position="12"/>
        <end position="40"/>
    </location>
</feature>
<protein>
    <submittedName>
        <fullName evidence="2">Uncharacterized protein</fullName>
    </submittedName>
</protein>
<accession>A0ABX8B8M9</accession>
<evidence type="ECO:0000313" key="3">
    <source>
        <dbReference type="Proteomes" id="UP000676506"/>
    </source>
</evidence>
<reference evidence="2 3" key="1">
    <citation type="submission" date="2021-03" db="EMBL/GenBank/DDBJ databases">
        <title>Genomic and phenotypic characterization of Chloracidobacterium isolates provides evidence for multiple species.</title>
        <authorList>
            <person name="Saini M.K."/>
            <person name="Costas A.M.G."/>
            <person name="Tank M."/>
            <person name="Bryant D.A."/>
        </authorList>
    </citation>
    <scope>NUCLEOTIDE SEQUENCE [LARGE SCALE GENOMIC DNA]</scope>
    <source>
        <strain evidence="2 3">BV2-C</strain>
    </source>
</reference>
<keyword evidence="1" id="KW-0472">Membrane</keyword>
<keyword evidence="1" id="KW-1133">Transmembrane helix</keyword>
<organism evidence="2 3">
    <name type="scientific">Chloracidobacterium validum</name>
    <dbReference type="NCBI Taxonomy" id="2821543"/>
    <lineage>
        <taxon>Bacteria</taxon>
        <taxon>Pseudomonadati</taxon>
        <taxon>Acidobacteriota</taxon>
        <taxon>Terriglobia</taxon>
        <taxon>Terriglobales</taxon>
        <taxon>Acidobacteriaceae</taxon>
        <taxon>Chloracidobacterium</taxon>
    </lineage>
</organism>
<dbReference type="Proteomes" id="UP000676506">
    <property type="component" value="Chromosome 1"/>
</dbReference>
<dbReference type="RefSeq" id="WP_211429183.1">
    <property type="nucleotide sequence ID" value="NZ_CP072648.1"/>
</dbReference>
<sequence>MLLPSRRLSVANLLAVHVVAARVAAGVVLCLGMAGVWGWAVIQRGLTPAHAQTQAPQPPPTGCAMPGGSTQVLTSSYYWVASDVETTLLLNNKSPQPLTVQPTLFALDGRRHSAPPLTIAGQSFRVVPLAELGAREGTAFGSGSVALAFEGAPLVLGAQVEMKDRRGRLVSDRLSDARVSLATTWLAGVYRLPRGGALKVAVTNVTERSVGVRVRVDGKDGKGVRFELGGRATRLVDVGLALGEVPRSGGVVVESDEVGAVRANGWVWNAAGYVSVVSFMDLGRARDGVWHANGVRVRPLVKGKLTPYVTVHNFGARESEVRGWLVGRVGEAMARRELETVRLGAGETRTLAVVLSEEERRGMQIAGIELAYGSGAGTIGAAVDVEREDGARGYRVPVVDREMMPSAAGSYPVRLGMDENTVVYLKNTTDKEVRYHASVRFESGEDYGFGQAKLGPGETVMIDLGRERLMEQSDTRGERMPSWCERGQFFWSVQGVETKGIVGRAEYLDSRTEASSTYACYNCCGDLFGSGWITGPGALGVTQVRPYRAFEQYLTCYGVPHVPQLARVQTWEPRSANGAGVVVQAGQSEAQASGNHIGEMALSASWTAYDSNLGSVLHTAWFPVQVKPLVTLEGLPFNPSEIRAGDSSTCGVIIKVEGLNFNVPSVDVKLRSISDNMRGGFVQVSVENYLRDVTISLPNTSKIEKIRFTTRQEGMQGDRILVGGIARILPDDAYVIETPTRTLNDLAIVKP</sequence>
<proteinExistence type="predicted"/>
<evidence type="ECO:0000313" key="2">
    <source>
        <dbReference type="EMBL" id="QUW03292.1"/>
    </source>
</evidence>